<sequence length="167" mass="18661">MVVCIKAEDVDSDATPERPTTKPANTNATLAEILVPRGSPSCLSSDRHVVIVMDALKQFSWGPLQWTLDHVIPSNCTVTLLGVMPWIPLALSCKTRIWTYDFGNLLAFKSRSEWNNEETRGIIELCEQKGVVPFMQLAMGHPLKLVVLEKTTNLHANLVVLDRYMSL</sequence>
<proteinExistence type="predicted"/>
<dbReference type="EMBL" id="CM047748">
    <property type="protein sequence ID" value="KAJ0014154.1"/>
    <property type="molecule type" value="Genomic_DNA"/>
</dbReference>
<accession>A0ACC0XA55</accession>
<protein>
    <submittedName>
        <fullName evidence="1">Uncharacterized protein</fullName>
    </submittedName>
</protein>
<name>A0ACC0XA55_9ROSI</name>
<evidence type="ECO:0000313" key="2">
    <source>
        <dbReference type="Proteomes" id="UP001163603"/>
    </source>
</evidence>
<keyword evidence="2" id="KW-1185">Reference proteome</keyword>
<dbReference type="Proteomes" id="UP001163603">
    <property type="component" value="Chromosome 13"/>
</dbReference>
<evidence type="ECO:0000313" key="1">
    <source>
        <dbReference type="EMBL" id="KAJ0014154.1"/>
    </source>
</evidence>
<reference evidence="2" key="1">
    <citation type="journal article" date="2023" name="G3 (Bethesda)">
        <title>Genome assembly and association tests identify interacting loci associated with vigor, precocity, and sex in interspecific pistachio rootstocks.</title>
        <authorList>
            <person name="Palmer W."/>
            <person name="Jacygrad E."/>
            <person name="Sagayaradj S."/>
            <person name="Cavanaugh K."/>
            <person name="Han R."/>
            <person name="Bertier L."/>
            <person name="Beede B."/>
            <person name="Kafkas S."/>
            <person name="Golino D."/>
            <person name="Preece J."/>
            <person name="Michelmore R."/>
        </authorList>
    </citation>
    <scope>NUCLEOTIDE SEQUENCE [LARGE SCALE GENOMIC DNA]</scope>
</reference>
<organism evidence="1 2">
    <name type="scientific">Pistacia integerrima</name>
    <dbReference type="NCBI Taxonomy" id="434235"/>
    <lineage>
        <taxon>Eukaryota</taxon>
        <taxon>Viridiplantae</taxon>
        <taxon>Streptophyta</taxon>
        <taxon>Embryophyta</taxon>
        <taxon>Tracheophyta</taxon>
        <taxon>Spermatophyta</taxon>
        <taxon>Magnoliopsida</taxon>
        <taxon>eudicotyledons</taxon>
        <taxon>Gunneridae</taxon>
        <taxon>Pentapetalae</taxon>
        <taxon>rosids</taxon>
        <taxon>malvids</taxon>
        <taxon>Sapindales</taxon>
        <taxon>Anacardiaceae</taxon>
        <taxon>Pistacia</taxon>
    </lineage>
</organism>
<gene>
    <name evidence="1" type="ORF">Pint_20299</name>
</gene>
<comment type="caution">
    <text evidence="1">The sequence shown here is derived from an EMBL/GenBank/DDBJ whole genome shotgun (WGS) entry which is preliminary data.</text>
</comment>